<evidence type="ECO:0000313" key="2">
    <source>
        <dbReference type="Proteomes" id="UP001062165"/>
    </source>
</evidence>
<accession>A0ABY6D6W5</accession>
<evidence type="ECO:0000313" key="1">
    <source>
        <dbReference type="EMBL" id="UXX80868.1"/>
    </source>
</evidence>
<name>A0ABY6D6W5_9BACT</name>
<dbReference type="RefSeq" id="WP_263052597.1">
    <property type="nucleotide sequence ID" value="NZ_CP106735.1"/>
</dbReference>
<keyword evidence="2" id="KW-1185">Reference proteome</keyword>
<organism evidence="1 2">
    <name type="scientific">Reichenbachiella carrageenanivorans</name>
    <dbReference type="NCBI Taxonomy" id="2979869"/>
    <lineage>
        <taxon>Bacteria</taxon>
        <taxon>Pseudomonadati</taxon>
        <taxon>Bacteroidota</taxon>
        <taxon>Cytophagia</taxon>
        <taxon>Cytophagales</taxon>
        <taxon>Reichenbachiellaceae</taxon>
        <taxon>Reichenbachiella</taxon>
    </lineage>
</organism>
<proteinExistence type="predicted"/>
<dbReference type="Proteomes" id="UP001062165">
    <property type="component" value="Chromosome"/>
</dbReference>
<dbReference type="EMBL" id="CP106735">
    <property type="protein sequence ID" value="UXX80868.1"/>
    <property type="molecule type" value="Genomic_DNA"/>
</dbReference>
<reference evidence="1" key="1">
    <citation type="submission" date="2022-10" db="EMBL/GenBank/DDBJ databases">
        <title>Comparative genomics and taxonomic characterization of three novel marine species of genus Reichenbachiella exhibiting antioxidant and polysaccharide degradation activities.</title>
        <authorList>
            <person name="Muhammad N."/>
            <person name="Lee Y.-J."/>
            <person name="Ko J."/>
            <person name="Kim S.-G."/>
        </authorList>
    </citation>
    <scope>NUCLEOTIDE SEQUENCE</scope>
    <source>
        <strain evidence="1">Wsw4-B4</strain>
    </source>
</reference>
<gene>
    <name evidence="1" type="ORF">N7E81_07115</name>
</gene>
<sequence length="65" mass="7312">MKRLKTRYSKMLLIILGVLVAILIGLQSSAVGFDSEWEPDTESAQGTPTNQRPEKLHFKLLSLLK</sequence>
<protein>
    <submittedName>
        <fullName evidence="1">Uncharacterized protein</fullName>
    </submittedName>
</protein>